<keyword evidence="8 9" id="KW-0472">Membrane</keyword>
<dbReference type="GO" id="GO:0090149">
    <property type="term" value="P:mitochondrial membrane fission"/>
    <property type="evidence" value="ECO:0007669"/>
    <property type="project" value="InterPro"/>
</dbReference>
<evidence type="ECO:0000256" key="4">
    <source>
        <dbReference type="ARBA" id="ARBA00022737"/>
    </source>
</evidence>
<dbReference type="PANTHER" id="PTHR21252:SF2">
    <property type="entry name" value="MITOCHONDRIAL OUTER MEMBRANE PROTEIN SLC25A46"/>
    <property type="match status" value="1"/>
</dbReference>
<feature type="compositionally biased region" description="Polar residues" evidence="10">
    <location>
        <begin position="313"/>
        <end position="329"/>
    </location>
</feature>
<keyword evidence="6 11" id="KW-1133">Transmembrane helix</keyword>
<evidence type="ECO:0000256" key="9">
    <source>
        <dbReference type="PROSITE-ProRule" id="PRU00282"/>
    </source>
</evidence>
<evidence type="ECO:0000256" key="7">
    <source>
        <dbReference type="ARBA" id="ARBA00023128"/>
    </source>
</evidence>
<organism evidence="12 13">
    <name type="scientific">Actinomortierella ambigua</name>
    <dbReference type="NCBI Taxonomy" id="1343610"/>
    <lineage>
        <taxon>Eukaryota</taxon>
        <taxon>Fungi</taxon>
        <taxon>Fungi incertae sedis</taxon>
        <taxon>Mucoromycota</taxon>
        <taxon>Mortierellomycotina</taxon>
        <taxon>Mortierellomycetes</taxon>
        <taxon>Mortierellales</taxon>
        <taxon>Mortierellaceae</taxon>
        <taxon>Actinomortierella</taxon>
    </lineage>
</organism>
<dbReference type="PANTHER" id="PTHR21252">
    <property type="entry name" value="TB1 PROTEIN-RELATED"/>
    <property type="match status" value="1"/>
</dbReference>
<proteinExistence type="predicted"/>
<evidence type="ECO:0000256" key="2">
    <source>
        <dbReference type="ARBA" id="ARBA00022448"/>
    </source>
</evidence>
<evidence type="ECO:0000256" key="6">
    <source>
        <dbReference type="ARBA" id="ARBA00022989"/>
    </source>
</evidence>
<protein>
    <submittedName>
        <fullName evidence="12">Uncharacterized protein</fullName>
    </submittedName>
</protein>
<dbReference type="EMBL" id="JAAAJB010000374">
    <property type="protein sequence ID" value="KAG0257143.1"/>
    <property type="molecule type" value="Genomic_DNA"/>
</dbReference>
<reference evidence="12" key="1">
    <citation type="journal article" date="2020" name="Fungal Divers.">
        <title>Resolving the Mortierellaceae phylogeny through synthesis of multi-gene phylogenetics and phylogenomics.</title>
        <authorList>
            <person name="Vandepol N."/>
            <person name="Liber J."/>
            <person name="Desiro A."/>
            <person name="Na H."/>
            <person name="Kennedy M."/>
            <person name="Barry K."/>
            <person name="Grigoriev I.V."/>
            <person name="Miller A.N."/>
            <person name="O'Donnell K."/>
            <person name="Stajich J.E."/>
            <person name="Bonito G."/>
        </authorList>
    </citation>
    <scope>NUCLEOTIDE SEQUENCE</scope>
    <source>
        <strain evidence="12">BC1065</strain>
    </source>
</reference>
<dbReference type="InterPro" id="IPR023395">
    <property type="entry name" value="MCP_dom_sf"/>
</dbReference>
<keyword evidence="4" id="KW-0677">Repeat</keyword>
<feature type="repeat" description="Solcar" evidence="9">
    <location>
        <begin position="503"/>
        <end position="598"/>
    </location>
</feature>
<sequence>MVLHAIWSLAFGSHNTPPAALNDPLDNIDELTELDQERRVMHMLHKQDELALGEKEVLNTTIHLPIRSASTEAAENKSGFILVVTSLTLNNIGCFPFFGIRDRHQVFPRRFPETSPRAAVDYLRRVYRSQGVLGIWYGMPCSMICHTCTIFYEAFLSSVIGRFRHRTRKVLPKAAIYVTTRLIELVLYIPLYPLLRNSLLLRMDTHTGPWPPNSGYLTLFRSFVTNYFHDLIGLFYSGGRSPSPLPFYSTVLPSYALNLLFEIIQTWTFRWIYPKLVPPSFFARKKSSKTPYPPQPIQPMAHPSGTGADGIPTTATTSPRMQQQLQTSFRHPDDVPDYLVESLPSSSRYPSPSPSPSPPPVSSSLSTNNALDELDDRRPRRTGTAGSGVVIGSLSQSSEAGQRPSPQSPQSGHSPDEQQQQQQQQQQEQRPARQLDTHRIRVNRTTGQTTCAISANDISSIIMAAMPPVGASTPPSATLAIHQARLSLRYLTAITPHQPSLLQEFYPEMAAAMASSMLTRVLLYPFDTMASRLLMQGAVFPGMGGLTPPVYAGLVDCFLTSVRQDGLLSLYSGVLDCLLIEALIRWVVLEGTWFAHLAIKWLHRRGLP</sequence>
<feature type="region of interest" description="Disordered" evidence="10">
    <location>
        <begin position="287"/>
        <end position="444"/>
    </location>
</feature>
<dbReference type="Proteomes" id="UP000807716">
    <property type="component" value="Unassembled WGS sequence"/>
</dbReference>
<dbReference type="Gene3D" id="1.50.40.10">
    <property type="entry name" value="Mitochondrial carrier domain"/>
    <property type="match status" value="1"/>
</dbReference>
<dbReference type="SUPFAM" id="SSF103506">
    <property type="entry name" value="Mitochondrial carrier"/>
    <property type="match status" value="2"/>
</dbReference>
<keyword evidence="13" id="KW-1185">Reference proteome</keyword>
<evidence type="ECO:0000256" key="5">
    <source>
        <dbReference type="ARBA" id="ARBA00022787"/>
    </source>
</evidence>
<evidence type="ECO:0000256" key="11">
    <source>
        <dbReference type="SAM" id="Phobius"/>
    </source>
</evidence>
<keyword evidence="3 9" id="KW-0812">Transmembrane</keyword>
<dbReference type="AlphaFoldDB" id="A0A9P6U2T7"/>
<feature type="transmembrane region" description="Helical" evidence="11">
    <location>
        <begin position="80"/>
        <end position="100"/>
    </location>
</feature>
<comment type="caution">
    <text evidence="12">The sequence shown here is derived from an EMBL/GenBank/DDBJ whole genome shotgun (WGS) entry which is preliminary data.</text>
</comment>
<evidence type="ECO:0000313" key="13">
    <source>
        <dbReference type="Proteomes" id="UP000807716"/>
    </source>
</evidence>
<keyword evidence="2" id="KW-0813">Transport</keyword>
<dbReference type="GO" id="GO:0005741">
    <property type="term" value="C:mitochondrial outer membrane"/>
    <property type="evidence" value="ECO:0007669"/>
    <property type="project" value="UniProtKB-SubCell"/>
</dbReference>
<accession>A0A9P6U2T7</accession>
<name>A0A9P6U2T7_9FUNG</name>
<evidence type="ECO:0000313" key="12">
    <source>
        <dbReference type="EMBL" id="KAG0257143.1"/>
    </source>
</evidence>
<evidence type="ECO:0000256" key="10">
    <source>
        <dbReference type="SAM" id="MobiDB-lite"/>
    </source>
</evidence>
<evidence type="ECO:0000256" key="8">
    <source>
        <dbReference type="ARBA" id="ARBA00023136"/>
    </source>
</evidence>
<comment type="subcellular location">
    <subcellularLocation>
        <location evidence="1">Mitochondrion outer membrane</location>
        <topology evidence="1">Multi-pass membrane protein</topology>
    </subcellularLocation>
</comment>
<dbReference type="OrthoDB" id="2403262at2759"/>
<evidence type="ECO:0000256" key="3">
    <source>
        <dbReference type="ARBA" id="ARBA00022692"/>
    </source>
</evidence>
<evidence type="ECO:0000256" key="1">
    <source>
        <dbReference type="ARBA" id="ARBA00004374"/>
    </source>
</evidence>
<feature type="compositionally biased region" description="Pro residues" evidence="10">
    <location>
        <begin position="351"/>
        <end position="361"/>
    </location>
</feature>
<keyword evidence="7" id="KW-0496">Mitochondrion</keyword>
<dbReference type="InterPro" id="IPR018108">
    <property type="entry name" value="MCP_transmembrane"/>
</dbReference>
<keyword evidence="5" id="KW-1000">Mitochondrion outer membrane</keyword>
<feature type="compositionally biased region" description="Basic and acidic residues" evidence="10">
    <location>
        <begin position="430"/>
        <end position="439"/>
    </location>
</feature>
<dbReference type="PROSITE" id="PS50920">
    <property type="entry name" value="SOLCAR"/>
    <property type="match status" value="1"/>
</dbReference>
<dbReference type="Pfam" id="PF00153">
    <property type="entry name" value="Mito_carr"/>
    <property type="match status" value="1"/>
</dbReference>
<gene>
    <name evidence="12" type="ORF">DFQ27_005288</name>
</gene>
<dbReference type="InterPro" id="IPR039158">
    <property type="entry name" value="SLC25A46"/>
</dbReference>
<feature type="compositionally biased region" description="Low complexity" evidence="10">
    <location>
        <begin position="402"/>
        <end position="429"/>
    </location>
</feature>